<comment type="caution">
    <text evidence="8">Lacks conserved residue(s) required for the propagation of feature annotation.</text>
</comment>
<dbReference type="PROSITE" id="PS01186">
    <property type="entry name" value="EGF_2"/>
    <property type="match status" value="3"/>
</dbReference>
<evidence type="ECO:0000259" key="12">
    <source>
        <dbReference type="PROSITE" id="PS50856"/>
    </source>
</evidence>
<dbReference type="GO" id="GO:0005509">
    <property type="term" value="F:calcium ion binding"/>
    <property type="evidence" value="ECO:0007669"/>
    <property type="project" value="InterPro"/>
</dbReference>
<dbReference type="EMBL" id="RCHS01000065">
    <property type="protein sequence ID" value="RMX61244.1"/>
    <property type="molecule type" value="Genomic_DNA"/>
</dbReference>
<evidence type="ECO:0008006" key="17">
    <source>
        <dbReference type="Google" id="ProtNLM"/>
    </source>
</evidence>
<feature type="domain" description="NIDO" evidence="13">
    <location>
        <begin position="329"/>
        <end position="512"/>
    </location>
</feature>
<comment type="caution">
    <text evidence="15">The sequence shown here is derived from an EMBL/GenBank/DDBJ whole genome shotgun (WGS) entry which is preliminary data.</text>
</comment>
<dbReference type="SMART" id="SM00181">
    <property type="entry name" value="EGF"/>
    <property type="match status" value="6"/>
</dbReference>
<dbReference type="SUPFAM" id="SSF57196">
    <property type="entry name" value="EGF/Laminin"/>
    <property type="match status" value="1"/>
</dbReference>
<keyword evidence="7" id="KW-1015">Disulfide bond</keyword>
<feature type="region of interest" description="Disordered" evidence="9">
    <location>
        <begin position="226"/>
        <end position="247"/>
    </location>
</feature>
<feature type="compositionally biased region" description="Low complexity" evidence="9">
    <location>
        <begin position="226"/>
        <end position="240"/>
    </location>
</feature>
<evidence type="ECO:0000256" key="6">
    <source>
        <dbReference type="ARBA" id="ARBA00023136"/>
    </source>
</evidence>
<dbReference type="Pfam" id="PF12662">
    <property type="entry name" value="cEGF"/>
    <property type="match status" value="1"/>
</dbReference>
<dbReference type="PROSITE" id="PS51220">
    <property type="entry name" value="NIDO"/>
    <property type="match status" value="1"/>
</dbReference>
<evidence type="ECO:0000256" key="10">
    <source>
        <dbReference type="SAM" id="Phobius"/>
    </source>
</evidence>
<evidence type="ECO:0000256" key="1">
    <source>
        <dbReference type="ARBA" id="ARBA00004370"/>
    </source>
</evidence>
<dbReference type="GO" id="GO:0007160">
    <property type="term" value="P:cell-matrix adhesion"/>
    <property type="evidence" value="ECO:0007669"/>
    <property type="project" value="InterPro"/>
</dbReference>
<evidence type="ECO:0000259" key="13">
    <source>
        <dbReference type="PROSITE" id="PS51220"/>
    </source>
</evidence>
<dbReference type="PROSITE" id="PS51233">
    <property type="entry name" value="VWFD"/>
    <property type="match status" value="1"/>
</dbReference>
<dbReference type="PROSITE" id="PS01187">
    <property type="entry name" value="EGF_CA"/>
    <property type="match status" value="2"/>
</dbReference>
<evidence type="ECO:0000256" key="3">
    <source>
        <dbReference type="ARBA" id="ARBA00022692"/>
    </source>
</evidence>
<dbReference type="Gene3D" id="2.90.20.10">
    <property type="entry name" value="Plasmodium vivax P25 domain"/>
    <property type="match status" value="1"/>
</dbReference>
<dbReference type="Pfam" id="PF14670">
    <property type="entry name" value="FXa_inhibition"/>
    <property type="match status" value="1"/>
</dbReference>
<evidence type="ECO:0000313" key="15">
    <source>
        <dbReference type="EMBL" id="RMX61244.1"/>
    </source>
</evidence>
<feature type="domain" description="VWFD" evidence="14">
    <location>
        <begin position="675"/>
        <end position="870"/>
    </location>
</feature>
<evidence type="ECO:0000259" key="14">
    <source>
        <dbReference type="PROSITE" id="PS51233"/>
    </source>
</evidence>
<gene>
    <name evidence="15" type="ORF">pdam_00007407</name>
</gene>
<feature type="domain" description="EGF-like" evidence="11">
    <location>
        <begin position="1077"/>
        <end position="1123"/>
    </location>
</feature>
<dbReference type="InterPro" id="IPR000742">
    <property type="entry name" value="EGF"/>
</dbReference>
<evidence type="ECO:0000256" key="9">
    <source>
        <dbReference type="SAM" id="MobiDB-lite"/>
    </source>
</evidence>
<dbReference type="Pfam" id="PF07645">
    <property type="entry name" value="EGF_CA"/>
    <property type="match status" value="1"/>
</dbReference>
<comment type="subcellular location">
    <subcellularLocation>
        <location evidence="1">Membrane</location>
    </subcellularLocation>
</comment>
<dbReference type="InterPro" id="IPR000152">
    <property type="entry name" value="EGF-type_Asp/Asn_hydroxyl_site"/>
</dbReference>
<dbReference type="STRING" id="46731.A0A3M6V6A1"/>
<dbReference type="FunFam" id="2.10.25.10:FF:000240">
    <property type="entry name" value="Vitamin K-dependent protein S"/>
    <property type="match status" value="2"/>
</dbReference>
<dbReference type="Proteomes" id="UP000275408">
    <property type="component" value="Unassembled WGS sequence"/>
</dbReference>
<dbReference type="InterPro" id="IPR009030">
    <property type="entry name" value="Growth_fac_rcpt_cys_sf"/>
</dbReference>
<dbReference type="InterPro" id="IPR013783">
    <property type="entry name" value="Ig-like_fold"/>
</dbReference>
<dbReference type="InterPro" id="IPR026823">
    <property type="entry name" value="cEGF"/>
</dbReference>
<dbReference type="Gene3D" id="2.10.25.10">
    <property type="entry name" value="Laminin"/>
    <property type="match status" value="5"/>
</dbReference>
<reference evidence="15 16" key="1">
    <citation type="journal article" date="2018" name="Sci. Rep.">
        <title>Comparative analysis of the Pocillopora damicornis genome highlights role of immune system in coral evolution.</title>
        <authorList>
            <person name="Cunning R."/>
            <person name="Bay R.A."/>
            <person name="Gillette P."/>
            <person name="Baker A.C."/>
            <person name="Traylor-Knowles N."/>
        </authorList>
    </citation>
    <scope>NUCLEOTIDE SEQUENCE [LARGE SCALE GENOMIC DNA]</scope>
    <source>
        <strain evidence="15">RSMAS</strain>
        <tissue evidence="15">Whole animal</tissue>
    </source>
</reference>
<feature type="domain" description="EGF-like" evidence="11">
    <location>
        <begin position="1124"/>
        <end position="1165"/>
    </location>
</feature>
<evidence type="ECO:0000256" key="7">
    <source>
        <dbReference type="ARBA" id="ARBA00023157"/>
    </source>
</evidence>
<dbReference type="Pfam" id="PF00094">
    <property type="entry name" value="VWD"/>
    <property type="match status" value="1"/>
</dbReference>
<protein>
    <recommendedName>
        <fullName evidence="17">Mucin-like protein</fullName>
    </recommendedName>
</protein>
<dbReference type="PANTHER" id="PTHR13802:SF52">
    <property type="entry name" value="MUCIN-4"/>
    <property type="match status" value="1"/>
</dbReference>
<dbReference type="InterPro" id="IPR018097">
    <property type="entry name" value="EGF_Ca-bd_CS"/>
</dbReference>
<proteinExistence type="predicted"/>
<dbReference type="SMART" id="SM00179">
    <property type="entry name" value="EGF_CA"/>
    <property type="match status" value="5"/>
</dbReference>
<accession>A0A3M6V6A1</accession>
<keyword evidence="4" id="KW-0677">Repeat</keyword>
<keyword evidence="6 10" id="KW-0472">Membrane</keyword>
<dbReference type="CDD" id="cd00054">
    <property type="entry name" value="EGF_CA"/>
    <property type="match status" value="4"/>
</dbReference>
<keyword evidence="5 10" id="KW-1133">Transmembrane helix</keyword>
<dbReference type="InterPro" id="IPR056619">
    <property type="entry name" value="C8-3_MUC4"/>
</dbReference>
<dbReference type="PANTHER" id="PTHR13802">
    <property type="entry name" value="MUCIN 4-RELATED"/>
    <property type="match status" value="1"/>
</dbReference>
<evidence type="ECO:0000256" key="5">
    <source>
        <dbReference type="ARBA" id="ARBA00022989"/>
    </source>
</evidence>
<dbReference type="Gene3D" id="2.60.40.10">
    <property type="entry name" value="Immunoglobulins"/>
    <property type="match status" value="1"/>
</dbReference>
<dbReference type="PROSITE" id="PS00022">
    <property type="entry name" value="EGF_1"/>
    <property type="match status" value="1"/>
</dbReference>
<dbReference type="InterPro" id="IPR049883">
    <property type="entry name" value="NOTCH1_EGF-like"/>
</dbReference>
<dbReference type="InterPro" id="IPR005533">
    <property type="entry name" value="AMOP_dom"/>
</dbReference>
<dbReference type="SUPFAM" id="SSF57184">
    <property type="entry name" value="Growth factor receptor domain"/>
    <property type="match status" value="1"/>
</dbReference>
<organism evidence="15 16">
    <name type="scientific">Pocillopora damicornis</name>
    <name type="common">Cauliflower coral</name>
    <name type="synonym">Millepora damicornis</name>
    <dbReference type="NCBI Taxonomy" id="46731"/>
    <lineage>
        <taxon>Eukaryota</taxon>
        <taxon>Metazoa</taxon>
        <taxon>Cnidaria</taxon>
        <taxon>Anthozoa</taxon>
        <taxon>Hexacorallia</taxon>
        <taxon>Scleractinia</taxon>
        <taxon>Astrocoeniina</taxon>
        <taxon>Pocilloporidae</taxon>
        <taxon>Pocillopora</taxon>
    </lineage>
</organism>
<evidence type="ECO:0000256" key="8">
    <source>
        <dbReference type="PROSITE-ProRule" id="PRU00076"/>
    </source>
</evidence>
<dbReference type="InterPro" id="IPR003886">
    <property type="entry name" value="NIDO_dom"/>
</dbReference>
<dbReference type="InterPro" id="IPR015919">
    <property type="entry name" value="Cadherin-like_sf"/>
</dbReference>
<dbReference type="SUPFAM" id="SSF49313">
    <property type="entry name" value="Cadherin-like"/>
    <property type="match status" value="1"/>
</dbReference>
<dbReference type="Pfam" id="PF06119">
    <property type="entry name" value="NIDO"/>
    <property type="match status" value="1"/>
</dbReference>
<dbReference type="Pfam" id="PF23263">
    <property type="entry name" value="C8-3_MUC4"/>
    <property type="match status" value="1"/>
</dbReference>
<keyword evidence="16" id="KW-1185">Reference proteome</keyword>
<keyword evidence="2 8" id="KW-0245">EGF-like domain</keyword>
<name>A0A3M6V6A1_POCDA</name>
<dbReference type="PROSITE" id="PS50856">
    <property type="entry name" value="AMOP"/>
    <property type="match status" value="1"/>
</dbReference>
<sequence>LIQLPQALQQTHPCVLVLATLFSRTCKFLSSSSHRRSGISSSFADDSWRDGSSSYLYFLSTASSSISSSLLCYCPCTTTTSTIYQTAFSSSESLCTCPCGPDSRNLKSSSWLHGPSSDVKTASQFLSSSSHPRSGISSSFADDSWRDGSSSYLYFLSSTTLFVMLLSLHHYNIDDLPDGSSSSTVSENSSSSSFSVSPSLSSSSSSVSPSSSSSSFSVSLTSSSSATSSSVYSIPPTSSSQIDQIPSNLYPHGPDQKDYELRLEDTSFSYDQCLKINTDWTGFPFFTERHYKLYICRNGIIQLNYEWSWRWPRKFGIYWWFRNMGIIAPFWATTDTNFAFINGHSKVYYQVYRQTQETSNEILAIASKHVKSYTGGFDDFAATWVLVVTWEKLCPYVYYSYYYYYSYFEQGFPFNCPRSNTFQAVLITNGFNTFLMYNYPYGGIQWVINADPNNYRYWTNYYGLPVAGWNAGNDGKDYINMKGSGTFGMYDLDKKEGNTGLQGRYFWRIDNSNGQGALEKCFSWVMFNEHWEFRYWYYRLIESDWEMACPCTGWQAWFDRGRFSWSWWNSWPDWCFDSRRSKFFYIDTRSAGRVGVLMRQQCCYSTQWEDWASLKQGPPDGGRVKVTLFYNRYNHVQTFYTDEQAYQYCCVDLPFCHLFYAYRPSDSCRLYRPPIRRWFWGDPHIKTLDGGNYTFNGLGEYTMVDAENGTFNLQARTKLAQGNSTTATIFSAGAAKEKNSSTIEVRVKDGGGFHILIDSTPYNGYSNLTNRTVEVGENLSISKPEENCLQVSFPSTSSVQFCENKEMMSFVVTLGDVLKNATKGLLGTWNDDPNDDFTLPDGTVLPSTSSLKEIHYGFGVKWQINQSQSLFTYADNESVATYSKPEFEPMFADNITWHNDSLRQKAEAQCGDDHECLFDVASTNDLSVGMVTKDISVQLVNESNTLDNFPPKIVNASNLINATLGETVELNVTAEDEGSITFHVINKPAGATWNQTGNMLSFHWPVTSSQKFNVTFVATDDKGASVSWSPTIRMCTCQHGGQCVEPEEGDTANTDNKFIYMGCACQGGYTGRFCDSDIDACEMNGQPCYAGVKCIDLPAPANSSGYKCGPCPSGYTGNGAQCTDYDECQSNSSNNCEQICVNIPTSFFCECRDGYSLNEDGRSCDDVDECNPSSDCMQKCINSEGSYNCSCNEFFKTDPSDWRKCVAEKSCSSDHGCEHVCFQGSSNEATCTCYANYELDSNEKNCTDINECDPAKELDRCNQICTNTPGSYKCSCEKGFELKKDGYECEDINECLNDDLFNCTDEFHKCVNTRGSYKCECDQDLYFIDGKCKGLEKNETVPIPDLAEPRIPSQNEKLEAVQFSIPSGVEWDFDRDKSFKEKLASATSEFCSKNRTTCSLKEKRRKRRSPFLDLYTADQVHLLPGYPSNSSDSLQVAFYVQQPAGLFIGNISVLPRDALVAIVIAYKPVIEAAIGANISDIETLFEPSSPTEYPTVRPLEPNSNGWKWIVIGISVGLVVLIAVIIIIVVVCFKMKVKSAVHPDLNTKPEETEEGIVMESYRRSSVKRNAWPEQPRPSVS</sequence>
<evidence type="ECO:0000259" key="11">
    <source>
        <dbReference type="PROSITE" id="PS50026"/>
    </source>
</evidence>
<dbReference type="SMART" id="SM00539">
    <property type="entry name" value="NIDO"/>
    <property type="match status" value="1"/>
</dbReference>
<dbReference type="InterPro" id="IPR051495">
    <property type="entry name" value="Epithelial_Barrier/Signaling"/>
</dbReference>
<dbReference type="PROSITE" id="PS00010">
    <property type="entry name" value="ASX_HYDROXYL"/>
    <property type="match status" value="1"/>
</dbReference>
<feature type="domain" description="AMOP" evidence="12">
    <location>
        <begin position="513"/>
        <end position="663"/>
    </location>
</feature>
<dbReference type="GO" id="GO:0016020">
    <property type="term" value="C:membrane"/>
    <property type="evidence" value="ECO:0007669"/>
    <property type="project" value="UniProtKB-SubCell"/>
</dbReference>
<dbReference type="SMART" id="SM00216">
    <property type="entry name" value="VWD"/>
    <property type="match status" value="1"/>
</dbReference>
<feature type="transmembrane region" description="Helical" evidence="10">
    <location>
        <begin position="1508"/>
        <end position="1532"/>
    </location>
</feature>
<dbReference type="InterPro" id="IPR001881">
    <property type="entry name" value="EGF-like_Ca-bd_dom"/>
</dbReference>
<keyword evidence="3 10" id="KW-0812">Transmembrane</keyword>
<evidence type="ECO:0000313" key="16">
    <source>
        <dbReference type="Proteomes" id="UP000275408"/>
    </source>
</evidence>
<evidence type="ECO:0000256" key="4">
    <source>
        <dbReference type="ARBA" id="ARBA00022737"/>
    </source>
</evidence>
<dbReference type="InterPro" id="IPR001846">
    <property type="entry name" value="VWF_type-D"/>
</dbReference>
<feature type="region of interest" description="Disordered" evidence="9">
    <location>
        <begin position="193"/>
        <end position="213"/>
    </location>
</feature>
<feature type="non-terminal residue" evidence="15">
    <location>
        <position position="1"/>
    </location>
</feature>
<dbReference type="PROSITE" id="PS50026">
    <property type="entry name" value="EGF_3"/>
    <property type="match status" value="2"/>
</dbReference>
<evidence type="ECO:0000256" key="2">
    <source>
        <dbReference type="ARBA" id="ARBA00022536"/>
    </source>
</evidence>